<evidence type="ECO:0000313" key="4">
    <source>
        <dbReference type="Proteomes" id="UP000216411"/>
    </source>
</evidence>
<dbReference type="SMART" id="SM00530">
    <property type="entry name" value="HTH_XRE"/>
    <property type="match status" value="1"/>
</dbReference>
<proteinExistence type="predicted"/>
<sequence>MHYDIQKSGKRVKDLRRRKGFTQETFADAVGLSYRSIADIERGYRGTSIDALIEMSRVLKTTLDYLILGNSIIEKEIEFSEAEIFIISLLAGQSEQHKILAGKILKGILENILD</sequence>
<evidence type="ECO:0000313" key="3">
    <source>
        <dbReference type="EMBL" id="RDY27491.1"/>
    </source>
</evidence>
<comment type="caution">
    <text evidence="3">The sequence shown here is derived from an EMBL/GenBank/DDBJ whole genome shotgun (WGS) entry which is preliminary data.</text>
</comment>
<evidence type="ECO:0000256" key="1">
    <source>
        <dbReference type="ARBA" id="ARBA00023125"/>
    </source>
</evidence>
<accession>A0A371J3X5</accession>
<dbReference type="PROSITE" id="PS50943">
    <property type="entry name" value="HTH_CROC1"/>
    <property type="match status" value="1"/>
</dbReference>
<keyword evidence="4" id="KW-1185">Reference proteome</keyword>
<name>A0A371J3X5_9FIRM</name>
<dbReference type="GO" id="GO:0003677">
    <property type="term" value="F:DNA binding"/>
    <property type="evidence" value="ECO:0007669"/>
    <property type="project" value="UniProtKB-KW"/>
</dbReference>
<organism evidence="3 4">
    <name type="scientific">Lachnotalea glycerini</name>
    <dbReference type="NCBI Taxonomy" id="1763509"/>
    <lineage>
        <taxon>Bacteria</taxon>
        <taxon>Bacillati</taxon>
        <taxon>Bacillota</taxon>
        <taxon>Clostridia</taxon>
        <taxon>Lachnospirales</taxon>
        <taxon>Lachnospiraceae</taxon>
        <taxon>Lachnotalea</taxon>
    </lineage>
</organism>
<dbReference type="EMBL" id="NOKA02000107">
    <property type="protein sequence ID" value="RDY27491.1"/>
    <property type="molecule type" value="Genomic_DNA"/>
</dbReference>
<dbReference type="Pfam" id="PF01381">
    <property type="entry name" value="HTH_3"/>
    <property type="match status" value="1"/>
</dbReference>
<dbReference type="AlphaFoldDB" id="A0A371J3X5"/>
<keyword evidence="1" id="KW-0238">DNA-binding</keyword>
<evidence type="ECO:0000259" key="2">
    <source>
        <dbReference type="PROSITE" id="PS50943"/>
    </source>
</evidence>
<dbReference type="Gene3D" id="1.10.260.40">
    <property type="entry name" value="lambda repressor-like DNA-binding domains"/>
    <property type="match status" value="1"/>
</dbReference>
<dbReference type="Proteomes" id="UP000216411">
    <property type="component" value="Unassembled WGS sequence"/>
</dbReference>
<feature type="domain" description="HTH cro/C1-type" evidence="2">
    <location>
        <begin position="12"/>
        <end position="66"/>
    </location>
</feature>
<reference evidence="3 4" key="1">
    <citation type="journal article" date="2017" name="Genome Announc.">
        <title>Draft Genome Sequence of a Sporulating and Motile Strain of Lachnotalea glycerini Isolated from Water in Quebec City, Canada.</title>
        <authorList>
            <person name="Maheux A.F."/>
            <person name="Boudreau D.K."/>
            <person name="Berube E."/>
            <person name="Boissinot M."/>
            <person name="Raymond F."/>
            <person name="Brodeur S."/>
            <person name="Corbeil J."/>
            <person name="Isabel S."/>
            <person name="Omar R.F."/>
            <person name="Bergeron M.G."/>
        </authorList>
    </citation>
    <scope>NUCLEOTIDE SEQUENCE [LARGE SCALE GENOMIC DNA]</scope>
    <source>
        <strain evidence="3 4">CCRI-19302</strain>
    </source>
</reference>
<dbReference type="PANTHER" id="PTHR46558">
    <property type="entry name" value="TRACRIPTIONAL REGULATORY PROTEIN-RELATED-RELATED"/>
    <property type="match status" value="1"/>
</dbReference>
<dbReference type="RefSeq" id="WP_094376148.1">
    <property type="nucleotide sequence ID" value="NZ_NOKA02000107.1"/>
</dbReference>
<dbReference type="PANTHER" id="PTHR46558:SF13">
    <property type="entry name" value="HTH-TYPE TRANSCRIPTIONAL REGULATOR IMMR"/>
    <property type="match status" value="1"/>
</dbReference>
<gene>
    <name evidence="3" type="ORF">CG710_020635</name>
</gene>
<dbReference type="OrthoDB" id="9813152at2"/>
<protein>
    <submittedName>
        <fullName evidence="3">XRE family transcriptional regulator</fullName>
    </submittedName>
</protein>
<dbReference type="InterPro" id="IPR001387">
    <property type="entry name" value="Cro/C1-type_HTH"/>
</dbReference>
<dbReference type="SUPFAM" id="SSF47413">
    <property type="entry name" value="lambda repressor-like DNA-binding domains"/>
    <property type="match status" value="1"/>
</dbReference>
<dbReference type="CDD" id="cd00093">
    <property type="entry name" value="HTH_XRE"/>
    <property type="match status" value="1"/>
</dbReference>
<dbReference type="InterPro" id="IPR010982">
    <property type="entry name" value="Lambda_DNA-bd_dom_sf"/>
</dbReference>